<dbReference type="InterPro" id="IPR022572">
    <property type="entry name" value="DNA_rep/recomb_RecO_N"/>
</dbReference>
<organism evidence="9 10">
    <name type="scientific">Thalassobaculum litoreum DSM 18839</name>
    <dbReference type="NCBI Taxonomy" id="1123362"/>
    <lineage>
        <taxon>Bacteria</taxon>
        <taxon>Pseudomonadati</taxon>
        <taxon>Pseudomonadota</taxon>
        <taxon>Alphaproteobacteria</taxon>
        <taxon>Rhodospirillales</taxon>
        <taxon>Thalassobaculaceae</taxon>
        <taxon>Thalassobaculum</taxon>
    </lineage>
</organism>
<evidence type="ECO:0000256" key="5">
    <source>
        <dbReference type="ARBA" id="ARBA00023204"/>
    </source>
</evidence>
<dbReference type="NCBIfam" id="TIGR00613">
    <property type="entry name" value="reco"/>
    <property type="match status" value="1"/>
</dbReference>
<dbReference type="Proteomes" id="UP000198615">
    <property type="component" value="Unassembled WGS sequence"/>
</dbReference>
<dbReference type="PANTHER" id="PTHR33991:SF1">
    <property type="entry name" value="DNA REPAIR PROTEIN RECO"/>
    <property type="match status" value="1"/>
</dbReference>
<dbReference type="GO" id="GO:0006302">
    <property type="term" value="P:double-strand break repair"/>
    <property type="evidence" value="ECO:0007669"/>
    <property type="project" value="TreeGrafter"/>
</dbReference>
<accession>A0A8G2BEE1</accession>
<dbReference type="GO" id="GO:0006310">
    <property type="term" value="P:DNA recombination"/>
    <property type="evidence" value="ECO:0007669"/>
    <property type="project" value="UniProtKB-UniRule"/>
</dbReference>
<dbReference type="Pfam" id="PF02565">
    <property type="entry name" value="RecO_C"/>
    <property type="match status" value="1"/>
</dbReference>
<keyword evidence="4 7" id="KW-0233">DNA recombination</keyword>
<dbReference type="AlphaFoldDB" id="A0A8G2BEE1"/>
<keyword evidence="3 7" id="KW-0227">DNA damage</keyword>
<evidence type="ECO:0000256" key="3">
    <source>
        <dbReference type="ARBA" id="ARBA00022763"/>
    </source>
</evidence>
<evidence type="ECO:0000256" key="6">
    <source>
        <dbReference type="ARBA" id="ARBA00033409"/>
    </source>
</evidence>
<name>A0A8G2BEE1_9PROT</name>
<evidence type="ECO:0000256" key="1">
    <source>
        <dbReference type="ARBA" id="ARBA00007452"/>
    </source>
</evidence>
<dbReference type="InterPro" id="IPR042242">
    <property type="entry name" value="RecO_C"/>
</dbReference>
<evidence type="ECO:0000256" key="4">
    <source>
        <dbReference type="ARBA" id="ARBA00023172"/>
    </source>
</evidence>
<dbReference type="Gene3D" id="2.40.50.140">
    <property type="entry name" value="Nucleic acid-binding proteins"/>
    <property type="match status" value="1"/>
</dbReference>
<dbReference type="SUPFAM" id="SSF50249">
    <property type="entry name" value="Nucleic acid-binding proteins"/>
    <property type="match status" value="1"/>
</dbReference>
<dbReference type="EMBL" id="FNBW01000001">
    <property type="protein sequence ID" value="SDF14805.1"/>
    <property type="molecule type" value="Genomic_DNA"/>
</dbReference>
<protein>
    <recommendedName>
        <fullName evidence="2 7">DNA repair protein RecO</fullName>
    </recommendedName>
    <alternativeName>
        <fullName evidence="6 7">Recombination protein O</fullName>
    </alternativeName>
</protein>
<dbReference type="HAMAP" id="MF_00201">
    <property type="entry name" value="RecO"/>
    <property type="match status" value="1"/>
</dbReference>
<comment type="similarity">
    <text evidence="1 7">Belongs to the RecO family.</text>
</comment>
<feature type="domain" description="DNA replication/recombination mediator RecO N-terminal" evidence="8">
    <location>
        <begin position="1"/>
        <end position="69"/>
    </location>
</feature>
<dbReference type="RefSeq" id="WP_093147822.1">
    <property type="nucleotide sequence ID" value="NZ_FNBW01000001.1"/>
</dbReference>
<evidence type="ECO:0000256" key="2">
    <source>
        <dbReference type="ARBA" id="ARBA00021310"/>
    </source>
</evidence>
<dbReference type="InterPro" id="IPR012340">
    <property type="entry name" value="NA-bd_OB-fold"/>
</dbReference>
<dbReference type="SUPFAM" id="SSF57863">
    <property type="entry name" value="ArfGap/RecO-like zinc finger"/>
    <property type="match status" value="1"/>
</dbReference>
<gene>
    <name evidence="7" type="primary">recO</name>
    <name evidence="9" type="ORF">SAMN05660686_00455</name>
</gene>
<reference evidence="9 10" key="1">
    <citation type="submission" date="2016-10" db="EMBL/GenBank/DDBJ databases">
        <authorList>
            <person name="Varghese N."/>
            <person name="Submissions S."/>
        </authorList>
    </citation>
    <scope>NUCLEOTIDE SEQUENCE [LARGE SCALE GENOMIC DNA]</scope>
    <source>
        <strain evidence="9 10">DSM 18839</strain>
    </source>
</reference>
<keyword evidence="10" id="KW-1185">Reference proteome</keyword>
<dbReference type="Gene3D" id="1.20.1440.120">
    <property type="entry name" value="Recombination protein O, C-terminal domain"/>
    <property type="match status" value="1"/>
</dbReference>
<sequence length="257" mass="27301">MIDWQDTGIVLSARPHGEGSAIVTLLTAEHGRHAGLARGAFGGRGRGVYQPGNRVTAEWRARLAEHLGSWTCELDTGYAAGVMHDPLRLAGLSAVCALADAALPEREPHPHLYEALGALLEVMADDSLGDAWIAVYVRWEIGLLTDLGYGLDLDTCAATGTNDDLAYVSPRSGRAVSLAAGEPYRDKLLTLPRFLVGNPGSRGGGDSDDLFAGLALTGFFLERHVFATHGRQPPPARTRFVERFAERATVSGGGSNA</sequence>
<comment type="caution">
    <text evidence="9">The sequence shown here is derived from an EMBL/GenBank/DDBJ whole genome shotgun (WGS) entry which is preliminary data.</text>
</comment>
<evidence type="ECO:0000313" key="9">
    <source>
        <dbReference type="EMBL" id="SDF14805.1"/>
    </source>
</evidence>
<dbReference type="InterPro" id="IPR003717">
    <property type="entry name" value="RecO"/>
</dbReference>
<dbReference type="PANTHER" id="PTHR33991">
    <property type="entry name" value="DNA REPAIR PROTEIN RECO"/>
    <property type="match status" value="1"/>
</dbReference>
<dbReference type="Pfam" id="PF11967">
    <property type="entry name" value="RecO_N"/>
    <property type="match status" value="1"/>
</dbReference>
<proteinExistence type="inferred from homology"/>
<dbReference type="OrthoDB" id="9804792at2"/>
<keyword evidence="5 7" id="KW-0234">DNA repair</keyword>
<dbReference type="InterPro" id="IPR037278">
    <property type="entry name" value="ARFGAP/RecO"/>
</dbReference>
<evidence type="ECO:0000313" key="10">
    <source>
        <dbReference type="Proteomes" id="UP000198615"/>
    </source>
</evidence>
<dbReference type="GO" id="GO:0043590">
    <property type="term" value="C:bacterial nucleoid"/>
    <property type="evidence" value="ECO:0007669"/>
    <property type="project" value="TreeGrafter"/>
</dbReference>
<evidence type="ECO:0000259" key="8">
    <source>
        <dbReference type="Pfam" id="PF11967"/>
    </source>
</evidence>
<comment type="function">
    <text evidence="7">Involved in DNA repair and RecF pathway recombination.</text>
</comment>
<evidence type="ECO:0000256" key="7">
    <source>
        <dbReference type="HAMAP-Rule" id="MF_00201"/>
    </source>
</evidence>